<comment type="catalytic activity">
    <reaction evidence="4">
        <text>2 cob(II)alamin + reduced [electron-transfer flavoprotein] + 2 ATP = 2 adenosylcob(III)alamin + 2 triphosphate + oxidized [electron-transfer flavoprotein] + 3 H(+)</text>
        <dbReference type="Rhea" id="RHEA:28671"/>
        <dbReference type="Rhea" id="RHEA-COMP:10685"/>
        <dbReference type="Rhea" id="RHEA-COMP:10686"/>
        <dbReference type="ChEBI" id="CHEBI:15378"/>
        <dbReference type="ChEBI" id="CHEBI:16304"/>
        <dbReference type="ChEBI" id="CHEBI:18036"/>
        <dbReference type="ChEBI" id="CHEBI:18408"/>
        <dbReference type="ChEBI" id="CHEBI:30616"/>
        <dbReference type="ChEBI" id="CHEBI:57692"/>
        <dbReference type="ChEBI" id="CHEBI:58307"/>
        <dbReference type="EC" id="2.5.1.17"/>
    </reaction>
</comment>
<dbReference type="InterPro" id="IPR029499">
    <property type="entry name" value="PduO-typ"/>
</dbReference>
<keyword evidence="3 4" id="KW-0067">ATP-binding</keyword>
<dbReference type="EMBL" id="JAASQI010000001">
    <property type="protein sequence ID" value="NIJ56912.1"/>
    <property type="molecule type" value="Genomic_DNA"/>
</dbReference>
<dbReference type="InterPro" id="IPR036451">
    <property type="entry name" value="CblAdoTrfase-like_sf"/>
</dbReference>
<dbReference type="EC" id="2.5.1.17" evidence="4"/>
<dbReference type="GO" id="GO:0008817">
    <property type="term" value="F:corrinoid adenosyltransferase activity"/>
    <property type="evidence" value="ECO:0007669"/>
    <property type="project" value="UniProtKB-EC"/>
</dbReference>
<dbReference type="NCBIfam" id="TIGR00636">
    <property type="entry name" value="PduO_Nterm"/>
    <property type="match status" value="1"/>
</dbReference>
<evidence type="ECO:0000313" key="6">
    <source>
        <dbReference type="EMBL" id="NIJ56912.1"/>
    </source>
</evidence>
<organism evidence="6 7">
    <name type="scientific">Pseudochelatococcus lubricantis</name>
    <dbReference type="NCBI Taxonomy" id="1538102"/>
    <lineage>
        <taxon>Bacteria</taxon>
        <taxon>Pseudomonadati</taxon>
        <taxon>Pseudomonadota</taxon>
        <taxon>Alphaproteobacteria</taxon>
        <taxon>Hyphomicrobiales</taxon>
        <taxon>Chelatococcaceae</taxon>
        <taxon>Pseudochelatococcus</taxon>
    </lineage>
</organism>
<dbReference type="Proteomes" id="UP001429580">
    <property type="component" value="Unassembled WGS sequence"/>
</dbReference>
<protein>
    <recommendedName>
        <fullName evidence="4">Corrinoid adenosyltransferase</fullName>
        <ecNumber evidence="4">2.5.1.17</ecNumber>
    </recommendedName>
    <alternativeName>
        <fullName evidence="4">Cob(II)alamin adenosyltransferase</fullName>
    </alternativeName>
    <alternativeName>
        <fullName evidence="4">Cob(II)yrinic acid a,c-diamide adenosyltransferase</fullName>
    </alternativeName>
    <alternativeName>
        <fullName evidence="4">Cobinamide/cobalamin adenosyltransferase</fullName>
    </alternativeName>
</protein>
<keyword evidence="2 4" id="KW-0547">Nucleotide-binding</keyword>
<evidence type="ECO:0000313" key="7">
    <source>
        <dbReference type="Proteomes" id="UP001429580"/>
    </source>
</evidence>
<keyword evidence="7" id="KW-1185">Reference proteome</keyword>
<comment type="caution">
    <text evidence="6">The sequence shown here is derived from an EMBL/GenBank/DDBJ whole genome shotgun (WGS) entry which is preliminary data.</text>
</comment>
<dbReference type="Pfam" id="PF01923">
    <property type="entry name" value="Cob_adeno_trans"/>
    <property type="match status" value="1"/>
</dbReference>
<dbReference type="InterPro" id="IPR016030">
    <property type="entry name" value="CblAdoTrfase-like"/>
</dbReference>
<dbReference type="PANTHER" id="PTHR12213">
    <property type="entry name" value="CORRINOID ADENOSYLTRANSFERASE"/>
    <property type="match status" value="1"/>
</dbReference>
<keyword evidence="1 4" id="KW-0808">Transferase</keyword>
<dbReference type="SUPFAM" id="SSF89028">
    <property type="entry name" value="Cobalamin adenosyltransferase-like"/>
    <property type="match status" value="1"/>
</dbReference>
<gene>
    <name evidence="6" type="ORF">FHS82_000725</name>
</gene>
<evidence type="ECO:0000256" key="1">
    <source>
        <dbReference type="ARBA" id="ARBA00022679"/>
    </source>
</evidence>
<dbReference type="Gene3D" id="1.20.1200.10">
    <property type="entry name" value="Cobalamin adenosyltransferase-like"/>
    <property type="match status" value="1"/>
</dbReference>
<feature type="domain" description="Cobalamin adenosyltransferase-like" evidence="5">
    <location>
        <begin position="20"/>
        <end position="186"/>
    </location>
</feature>
<keyword evidence="4" id="KW-0169">Cobalamin biosynthesis</keyword>
<name>A0ABX0UVC2_9HYPH</name>
<evidence type="ECO:0000256" key="3">
    <source>
        <dbReference type="ARBA" id="ARBA00022840"/>
    </source>
</evidence>
<proteinExistence type="inferred from homology"/>
<accession>A0ABX0UVC2</accession>
<reference evidence="6 7" key="1">
    <citation type="submission" date="2020-03" db="EMBL/GenBank/DDBJ databases">
        <title>Genomic Encyclopedia of Type Strains, Phase IV (KMG-IV): sequencing the most valuable type-strain genomes for metagenomic binning, comparative biology and taxonomic classification.</title>
        <authorList>
            <person name="Goeker M."/>
        </authorList>
    </citation>
    <scope>NUCLEOTIDE SEQUENCE [LARGE SCALE GENOMIC DNA]</scope>
    <source>
        <strain evidence="6 7">DSM 103870</strain>
    </source>
</reference>
<sequence length="203" mass="21784">MKRDIDPDGDNFIMVRLNRIYTRTGDDGTTGLTGGERRRKDDLRIEAVGAVDEANAVLGLARLHAAGDIDAALARVQNDLFDLGADLSTPGGAEPQPFEALRVVEAQVERLEREIDAFNAALAPLRSFVLPGGSPAAAALHVARTVCRRAERVAVALAAREPGQVSPVALRYLNRLSDLLFVLARAANDNGALDVLWRPGANR</sequence>
<evidence type="ECO:0000259" key="5">
    <source>
        <dbReference type="Pfam" id="PF01923"/>
    </source>
</evidence>
<evidence type="ECO:0000256" key="4">
    <source>
        <dbReference type="RuleBase" id="RU366026"/>
    </source>
</evidence>
<comment type="catalytic activity">
    <reaction evidence="4">
        <text>2 cob(II)yrinate a,c diamide + reduced [electron-transfer flavoprotein] + 2 ATP = 2 adenosylcob(III)yrinate a,c-diamide + 2 triphosphate + oxidized [electron-transfer flavoprotein] + 3 H(+)</text>
        <dbReference type="Rhea" id="RHEA:11528"/>
        <dbReference type="Rhea" id="RHEA-COMP:10685"/>
        <dbReference type="Rhea" id="RHEA-COMP:10686"/>
        <dbReference type="ChEBI" id="CHEBI:15378"/>
        <dbReference type="ChEBI" id="CHEBI:18036"/>
        <dbReference type="ChEBI" id="CHEBI:30616"/>
        <dbReference type="ChEBI" id="CHEBI:57692"/>
        <dbReference type="ChEBI" id="CHEBI:58307"/>
        <dbReference type="ChEBI" id="CHEBI:58503"/>
        <dbReference type="ChEBI" id="CHEBI:58537"/>
        <dbReference type="EC" id="2.5.1.17"/>
    </reaction>
</comment>
<comment type="similarity">
    <text evidence="4">Belongs to the Cob(I)alamin adenosyltransferase family.</text>
</comment>
<evidence type="ECO:0000256" key="2">
    <source>
        <dbReference type="ARBA" id="ARBA00022741"/>
    </source>
</evidence>
<dbReference type="PANTHER" id="PTHR12213:SF0">
    <property type="entry name" value="CORRINOID ADENOSYLTRANSFERASE MMAB"/>
    <property type="match status" value="1"/>
</dbReference>
<comment type="pathway">
    <text evidence="4">Cofactor biosynthesis; adenosylcobalamin biosynthesis; adenosylcobalamin from cob(II)yrinate a,c-diamide: step 2/7.</text>
</comment>